<dbReference type="SUPFAM" id="SSF53649">
    <property type="entry name" value="Alkaline phosphatase-like"/>
    <property type="match status" value="1"/>
</dbReference>
<dbReference type="AlphaFoldDB" id="A0A5C5VUP0"/>
<dbReference type="PANTHER" id="PTHR42693:SF53">
    <property type="entry name" value="ENDO-4-O-SULFATASE"/>
    <property type="match status" value="1"/>
</dbReference>
<evidence type="ECO:0000313" key="5">
    <source>
        <dbReference type="EMBL" id="TWT41645.1"/>
    </source>
</evidence>
<dbReference type="CDD" id="cd16026">
    <property type="entry name" value="GALNS_like"/>
    <property type="match status" value="1"/>
</dbReference>
<dbReference type="Pfam" id="PF00884">
    <property type="entry name" value="Sulfatase"/>
    <property type="match status" value="1"/>
</dbReference>
<evidence type="ECO:0000256" key="1">
    <source>
        <dbReference type="ARBA" id="ARBA00008779"/>
    </source>
</evidence>
<comment type="similarity">
    <text evidence="1">Belongs to the sulfatase family.</text>
</comment>
<feature type="region of interest" description="Disordered" evidence="3">
    <location>
        <begin position="483"/>
        <end position="508"/>
    </location>
</feature>
<keyword evidence="6" id="KW-1185">Reference proteome</keyword>
<reference evidence="5 6" key="1">
    <citation type="submission" date="2019-02" db="EMBL/GenBank/DDBJ databases">
        <title>Deep-cultivation of Planctomycetes and their phenomic and genomic characterization uncovers novel biology.</title>
        <authorList>
            <person name="Wiegand S."/>
            <person name="Jogler M."/>
            <person name="Boedeker C."/>
            <person name="Pinto D."/>
            <person name="Vollmers J."/>
            <person name="Rivas-Marin E."/>
            <person name="Kohn T."/>
            <person name="Peeters S.H."/>
            <person name="Heuer A."/>
            <person name="Rast P."/>
            <person name="Oberbeckmann S."/>
            <person name="Bunk B."/>
            <person name="Jeske O."/>
            <person name="Meyerdierks A."/>
            <person name="Storesund J.E."/>
            <person name="Kallscheuer N."/>
            <person name="Luecker S."/>
            <person name="Lage O.M."/>
            <person name="Pohl T."/>
            <person name="Merkel B.J."/>
            <person name="Hornburger P."/>
            <person name="Mueller R.-W."/>
            <person name="Bruemmer F."/>
            <person name="Labrenz M."/>
            <person name="Spormann A.M."/>
            <person name="Op Den Camp H."/>
            <person name="Overmann J."/>
            <person name="Amann R."/>
            <person name="Jetten M.S.M."/>
            <person name="Mascher T."/>
            <person name="Medema M.H."/>
            <person name="Devos D.P."/>
            <person name="Kaster A.-K."/>
            <person name="Ovreas L."/>
            <person name="Rohde M."/>
            <person name="Galperin M.Y."/>
            <person name="Jogler C."/>
        </authorList>
    </citation>
    <scope>NUCLEOTIDE SEQUENCE [LARGE SCALE GENOMIC DNA]</scope>
    <source>
        <strain evidence="5 6">KOR42</strain>
    </source>
</reference>
<gene>
    <name evidence="5" type="primary">atsA_64</name>
    <name evidence="5" type="ORF">KOR42_47400</name>
</gene>
<accession>A0A5C5VUP0</accession>
<evidence type="ECO:0000256" key="3">
    <source>
        <dbReference type="SAM" id="MobiDB-lite"/>
    </source>
</evidence>
<dbReference type="InterPro" id="IPR050738">
    <property type="entry name" value="Sulfatase"/>
</dbReference>
<keyword evidence="2 5" id="KW-0378">Hydrolase</keyword>
<feature type="compositionally biased region" description="Basic and acidic residues" evidence="3">
    <location>
        <begin position="498"/>
        <end position="508"/>
    </location>
</feature>
<dbReference type="EMBL" id="SIHI01000042">
    <property type="protein sequence ID" value="TWT41645.1"/>
    <property type="molecule type" value="Genomic_DNA"/>
</dbReference>
<dbReference type="GO" id="GO:0004065">
    <property type="term" value="F:arylsulfatase activity"/>
    <property type="evidence" value="ECO:0007669"/>
    <property type="project" value="UniProtKB-EC"/>
</dbReference>
<dbReference type="EC" id="3.1.6.1" evidence="5"/>
<evidence type="ECO:0000256" key="2">
    <source>
        <dbReference type="ARBA" id="ARBA00022801"/>
    </source>
</evidence>
<feature type="domain" description="Sulfatase N-terminal" evidence="4">
    <location>
        <begin position="60"/>
        <end position="370"/>
    </location>
</feature>
<organism evidence="5 6">
    <name type="scientific">Thalassoglobus neptunius</name>
    <dbReference type="NCBI Taxonomy" id="1938619"/>
    <lineage>
        <taxon>Bacteria</taxon>
        <taxon>Pseudomonadati</taxon>
        <taxon>Planctomycetota</taxon>
        <taxon>Planctomycetia</taxon>
        <taxon>Planctomycetales</taxon>
        <taxon>Planctomycetaceae</taxon>
        <taxon>Thalassoglobus</taxon>
    </lineage>
</organism>
<name>A0A5C5VUP0_9PLAN</name>
<protein>
    <submittedName>
        <fullName evidence="5">Arylsulfatase</fullName>
        <ecNumber evidence="5">3.1.6.1</ecNumber>
    </submittedName>
</protein>
<dbReference type="InterPro" id="IPR017850">
    <property type="entry name" value="Alkaline_phosphatase_core_sf"/>
</dbReference>
<proteinExistence type="inferred from homology"/>
<dbReference type="PANTHER" id="PTHR42693">
    <property type="entry name" value="ARYLSULFATASE FAMILY MEMBER"/>
    <property type="match status" value="1"/>
</dbReference>
<dbReference type="Gene3D" id="3.30.1120.10">
    <property type="match status" value="1"/>
</dbReference>
<evidence type="ECO:0000313" key="6">
    <source>
        <dbReference type="Proteomes" id="UP000317243"/>
    </source>
</evidence>
<evidence type="ECO:0000259" key="4">
    <source>
        <dbReference type="Pfam" id="PF00884"/>
    </source>
</evidence>
<sequence length="508" mass="57033">MFPITCVSTGRHTEILSEPKQKKFMSKSTQFILCGLLFFTASTRSFGQETQQAGDDRPVPNIVIIFTDDQGYADLGCFGATDFQTPHIDQMAEEGRRFTNFYVSQAVCGASRASLLTGCYANRIGMLGAPSHSARHGINPDEVLVPELCKQKGFRTAMFGKWHLGHHLQSLPLRNGFDEYFGLPYSNDMWPYHPTSKAFPDLPLYEGNEIVNPKVTPDDQVFLTTWYTEKAVDFIDRNHASPFFLYVAHSMPHVPLFVSDKFEGKSEQGLYGDVISEIDWSVGEILQALKRNNIDRNTLVIFTSDNGPWLSYGNHAGSAGVLREGKGTSWEGGVREPCVMRWPGQIPAGTECHELASTIDLFPTIADLIGAQLPDHPIDGKDIWPLMSGEENARTPHEYYCYYWGNHLQCIRSGPWKLHFPHSYRSLKDQPGKDGTPSAYYQAKTGLALYNLDTDVEEQNDIKEQHPEIVEQLKKYAEQARAELGDSATKVKGSGYRDPARFEHPPSH</sequence>
<dbReference type="Pfam" id="PF14707">
    <property type="entry name" value="Sulfatase_C"/>
    <property type="match status" value="1"/>
</dbReference>
<dbReference type="Gene3D" id="3.40.720.10">
    <property type="entry name" value="Alkaline Phosphatase, subunit A"/>
    <property type="match status" value="1"/>
</dbReference>
<dbReference type="InterPro" id="IPR000917">
    <property type="entry name" value="Sulfatase_N"/>
</dbReference>
<dbReference type="Proteomes" id="UP000317243">
    <property type="component" value="Unassembled WGS sequence"/>
</dbReference>
<comment type="caution">
    <text evidence="5">The sequence shown here is derived from an EMBL/GenBank/DDBJ whole genome shotgun (WGS) entry which is preliminary data.</text>
</comment>